<reference evidence="2" key="1">
    <citation type="submission" date="2015-06" db="EMBL/GenBank/DDBJ databases">
        <title>Expansion of signal transduction pathways in fungi by whole-genome duplication.</title>
        <authorList>
            <consortium name="DOE Joint Genome Institute"/>
            <person name="Corrochano L.M."/>
            <person name="Kuo A."/>
            <person name="Marcet-Houben M."/>
            <person name="Polaino S."/>
            <person name="Salamov A."/>
            <person name="Villalobos J.M."/>
            <person name="Alvarez M.I."/>
            <person name="Avalos J."/>
            <person name="Benito E.P."/>
            <person name="Benoit I."/>
            <person name="Burger G."/>
            <person name="Camino L.P."/>
            <person name="Canovas D."/>
            <person name="Cerda-Olmedo E."/>
            <person name="Cheng J.-F."/>
            <person name="Dominguez A."/>
            <person name="Elias M."/>
            <person name="Eslava A.P."/>
            <person name="Glaser F."/>
            <person name="Grimwood J."/>
            <person name="Gutierrez G."/>
            <person name="Heitman J."/>
            <person name="Henrissat B."/>
            <person name="Iturriaga E.A."/>
            <person name="Lang B.F."/>
            <person name="Lavin J.L."/>
            <person name="Lee S."/>
            <person name="Li W."/>
            <person name="Lindquist E."/>
            <person name="Lopez-Garcia S."/>
            <person name="Luque E.M."/>
            <person name="Marcos A.T."/>
            <person name="Martin J."/>
            <person name="Mccluskey K."/>
            <person name="Medina H.R."/>
            <person name="Miralles-Duran A."/>
            <person name="Miyazaki A."/>
            <person name="Munoz-Torres E."/>
            <person name="Oguiza J.A."/>
            <person name="Ohm R."/>
            <person name="Olmedo M."/>
            <person name="Orejas M."/>
            <person name="Ortiz-Castellanos L."/>
            <person name="Pisabarro A.G."/>
            <person name="Rodriguez-Romero J."/>
            <person name="Ruiz-Herrera J."/>
            <person name="Ruiz-Vazquez R."/>
            <person name="Sanz C."/>
            <person name="Schackwitz W."/>
            <person name="Schmutz J."/>
            <person name="Shahriari M."/>
            <person name="Shelest E."/>
            <person name="Silva-Franco F."/>
            <person name="Soanes D."/>
            <person name="Syed K."/>
            <person name="Tagua V.G."/>
            <person name="Talbot N.J."/>
            <person name="Thon M."/>
            <person name="De Vries R.P."/>
            <person name="Wiebenga A."/>
            <person name="Yadav J.S."/>
            <person name="Braun E.L."/>
            <person name="Baker S."/>
            <person name="Garre V."/>
            <person name="Horwitz B."/>
            <person name="Torres-Martinez S."/>
            <person name="Idnurm A."/>
            <person name="Herrera-Estrella A."/>
            <person name="Gabaldon T."/>
            <person name="Grigoriev I.V."/>
        </authorList>
    </citation>
    <scope>NUCLEOTIDE SEQUENCE [LARGE SCALE GENOMIC DNA]</scope>
    <source>
        <strain evidence="2">NRRL 1555</strain>
    </source>
</reference>
<dbReference type="RefSeq" id="XP_018288154.1">
    <property type="nucleotide sequence ID" value="XM_018436617.1"/>
</dbReference>
<proteinExistence type="predicted"/>
<gene>
    <name evidence="3" type="ORF">PHYBLDRAFT_169376</name>
    <name evidence="2" type="ORF">PHYBLDRAFT_171501</name>
</gene>
<dbReference type="GeneID" id="28996970"/>
<feature type="transmembrane region" description="Helical" evidence="1">
    <location>
        <begin position="61"/>
        <end position="80"/>
    </location>
</feature>
<keyword evidence="1" id="KW-1133">Transmembrane helix</keyword>
<name>A0A162NIZ7_PHYB8</name>
<evidence type="ECO:0000313" key="3">
    <source>
        <dbReference type="EMBL" id="OAD73123.1"/>
    </source>
</evidence>
<dbReference type="RefSeq" id="XP_018291163.1">
    <property type="nucleotide sequence ID" value="XM_018436064.1"/>
</dbReference>
<keyword evidence="1" id="KW-0472">Membrane</keyword>
<dbReference type="Proteomes" id="UP000077315">
    <property type="component" value="Unassembled WGS sequence"/>
</dbReference>
<dbReference type="GeneID" id="28997523"/>
<keyword evidence="4" id="KW-1185">Reference proteome</keyword>
<dbReference type="EMBL" id="KV440989">
    <property type="protein sequence ID" value="OAD70114.1"/>
    <property type="molecule type" value="Genomic_DNA"/>
</dbReference>
<evidence type="ECO:0000313" key="2">
    <source>
        <dbReference type="EMBL" id="OAD70114.1"/>
    </source>
</evidence>
<evidence type="ECO:0000256" key="1">
    <source>
        <dbReference type="SAM" id="Phobius"/>
    </source>
</evidence>
<organism evidence="2 4">
    <name type="scientific">Phycomyces blakesleeanus (strain ATCC 8743b / DSM 1359 / FGSC 10004 / NBRC 33097 / NRRL 1555)</name>
    <dbReference type="NCBI Taxonomy" id="763407"/>
    <lineage>
        <taxon>Eukaryota</taxon>
        <taxon>Fungi</taxon>
        <taxon>Fungi incertae sedis</taxon>
        <taxon>Mucoromycota</taxon>
        <taxon>Mucoromycotina</taxon>
        <taxon>Mucoromycetes</taxon>
        <taxon>Mucorales</taxon>
        <taxon>Phycomycetaceae</taxon>
        <taxon>Phycomyces</taxon>
    </lineage>
</organism>
<reference evidence="4" key="2">
    <citation type="submission" date="2015-06" db="EMBL/GenBank/DDBJ databases">
        <title>Expansion of signal transduction pathways in fungi by whole-genome duplication.</title>
        <authorList>
            <consortium name="DOE Joint Genome Institute"/>
            <person name="Corrochano L.M."/>
            <person name="Kuo A."/>
            <person name="Marcet-Houben M."/>
            <person name="Polaino S."/>
            <person name="Salamov A."/>
            <person name="Villalobos J.M."/>
            <person name="Alvarez M.I."/>
            <person name="Avalos J."/>
            <person name="Benito E.P."/>
            <person name="Benoit I."/>
            <person name="Burger G."/>
            <person name="Camino L.P."/>
            <person name="Canovas D."/>
            <person name="Cerda-Olmedo E."/>
            <person name="Cheng J.-F."/>
            <person name="Dominguez A."/>
            <person name="Elias M."/>
            <person name="Eslava A.P."/>
            <person name="Glaser F."/>
            <person name="Grimwood J."/>
            <person name="Gutierrez G."/>
            <person name="Heitman J."/>
            <person name="Henrissat B."/>
            <person name="Iturriaga E.A."/>
            <person name="Lang B.F."/>
            <person name="Lavin J.L."/>
            <person name="Lee S."/>
            <person name="Li W."/>
            <person name="Lindquist E."/>
            <person name="Lopez-Garcia S."/>
            <person name="Luque E.M."/>
            <person name="Marcos A.T."/>
            <person name="Martin J."/>
            <person name="McCluskey K."/>
            <person name="Medina H.R."/>
            <person name="Miralles-Duran A."/>
            <person name="Miyazaki A."/>
            <person name="Munoz-Torres E."/>
            <person name="Oguiza J.A."/>
            <person name="Ohm R."/>
            <person name="Olmedo M."/>
            <person name="Orejas M."/>
            <person name="Ortiz-Castellanos L."/>
            <person name="Pisabarro A.G."/>
            <person name="Rodriguez-Romero J."/>
            <person name="Ruiz-Herrera J."/>
            <person name="Ruiz-Vazquez R."/>
            <person name="Sanz C."/>
            <person name="Schackwitz W."/>
            <person name="Schmutz J."/>
            <person name="Shahriari M."/>
            <person name="Shelest E."/>
            <person name="Silva-Franco F."/>
            <person name="Soanes D."/>
            <person name="Syed K."/>
            <person name="Tagua V.G."/>
            <person name="Talbot N.J."/>
            <person name="Thon M."/>
            <person name="De vries R.P."/>
            <person name="Wiebenga A."/>
            <person name="Yadav J.S."/>
            <person name="Braun E.L."/>
            <person name="Baker S."/>
            <person name="Garre V."/>
            <person name="Horwitz B."/>
            <person name="Torres-Martinez S."/>
            <person name="Idnurm A."/>
            <person name="Herrera-Estrella A."/>
            <person name="Gabaldon T."/>
            <person name="Grigoriev I.V."/>
        </authorList>
    </citation>
    <scope>NUCLEOTIDE SEQUENCE [LARGE SCALE GENOMIC DNA]</scope>
    <source>
        <strain evidence="4">NRRL 1555(-)</strain>
    </source>
</reference>
<evidence type="ECO:0000313" key="4">
    <source>
        <dbReference type="Proteomes" id="UP000077315"/>
    </source>
</evidence>
<dbReference type="AlphaFoldDB" id="A0A162NIZ7"/>
<dbReference type="VEuPathDB" id="FungiDB:PHYBLDRAFT_169376"/>
<keyword evidence="1" id="KW-0812">Transmembrane</keyword>
<feature type="transmembrane region" description="Helical" evidence="1">
    <location>
        <begin position="100"/>
        <end position="118"/>
    </location>
</feature>
<sequence>MGLAQDQILSNLLYRTALIYAVQNNIYIKTTNHWKYTLAHSFPLTAIINVSYKISNIKQHFLALASFINISIGKGIIHLYPYSTNTLINISLHCRIADVLYLFAAYILEIVLVYLKILSDESLFVQKPLFFLLFVQHEDLINIII</sequence>
<protein>
    <submittedName>
        <fullName evidence="2">Uncharacterized protein</fullName>
    </submittedName>
</protein>
<dbReference type="EMBL" id="KV440982">
    <property type="protein sequence ID" value="OAD73123.1"/>
    <property type="molecule type" value="Genomic_DNA"/>
</dbReference>
<accession>A0A162NIZ7</accession>
<dbReference type="VEuPathDB" id="FungiDB:PHYBLDRAFT_171501"/>